<sequence length="131" mass="14891">EHLLVSGDFNIHSDVSDDADTVKFHDLLESLGLEQHVTKSTHIHGHILDLVITRKTENIIPFPPRSCSYFSDHISVHFDIAIKNHHYRLNQSAIERSRLSTLTASSMNWQAVFYAIMNQESTLSLKILIGL</sequence>
<dbReference type="Proteomes" id="UP001152795">
    <property type="component" value="Unassembled WGS sequence"/>
</dbReference>
<dbReference type="AlphaFoldDB" id="A0A7D9EGT7"/>
<evidence type="ECO:0000313" key="1">
    <source>
        <dbReference type="EMBL" id="CAB4009153.1"/>
    </source>
</evidence>
<accession>A0A7D9EGT7</accession>
<evidence type="ECO:0000313" key="2">
    <source>
        <dbReference type="Proteomes" id="UP001152795"/>
    </source>
</evidence>
<reference evidence="1" key="1">
    <citation type="submission" date="2020-04" db="EMBL/GenBank/DDBJ databases">
        <authorList>
            <person name="Alioto T."/>
            <person name="Alioto T."/>
            <person name="Gomez Garrido J."/>
        </authorList>
    </citation>
    <scope>NUCLEOTIDE SEQUENCE</scope>
    <source>
        <strain evidence="1">A484AB</strain>
    </source>
</reference>
<organism evidence="1 2">
    <name type="scientific">Paramuricea clavata</name>
    <name type="common">Red gorgonian</name>
    <name type="synonym">Violescent sea-whip</name>
    <dbReference type="NCBI Taxonomy" id="317549"/>
    <lineage>
        <taxon>Eukaryota</taxon>
        <taxon>Metazoa</taxon>
        <taxon>Cnidaria</taxon>
        <taxon>Anthozoa</taxon>
        <taxon>Octocorallia</taxon>
        <taxon>Malacalcyonacea</taxon>
        <taxon>Plexauridae</taxon>
        <taxon>Paramuricea</taxon>
    </lineage>
</organism>
<dbReference type="PANTHER" id="PTHR33776">
    <property type="entry name" value="ENDO/EXONUCLEASE/PHOSPHATASE DOMAIN-CONTAINING PROTEIN"/>
    <property type="match status" value="1"/>
</dbReference>
<dbReference type="InterPro" id="IPR036691">
    <property type="entry name" value="Endo/exonu/phosph_ase_sf"/>
</dbReference>
<keyword evidence="2" id="KW-1185">Reference proteome</keyword>
<comment type="caution">
    <text evidence="1">The sequence shown here is derived from an EMBL/GenBank/DDBJ whole genome shotgun (WGS) entry which is preliminary data.</text>
</comment>
<dbReference type="EMBL" id="CACRXK020006356">
    <property type="protein sequence ID" value="CAB4009153.1"/>
    <property type="molecule type" value="Genomic_DNA"/>
</dbReference>
<feature type="non-terminal residue" evidence="1">
    <location>
        <position position="1"/>
    </location>
</feature>
<dbReference type="PANTHER" id="PTHR33776:SF3">
    <property type="entry name" value="PHD-TYPE DOMAIN-CONTAINING PROTEIN"/>
    <property type="match status" value="1"/>
</dbReference>
<dbReference type="SUPFAM" id="SSF56219">
    <property type="entry name" value="DNase I-like"/>
    <property type="match status" value="1"/>
</dbReference>
<dbReference type="OrthoDB" id="10072198at2759"/>
<dbReference type="Gene3D" id="3.60.10.10">
    <property type="entry name" value="Endonuclease/exonuclease/phosphatase"/>
    <property type="match status" value="1"/>
</dbReference>
<protein>
    <submittedName>
        <fullName evidence="1">Uncharacterized protein</fullName>
    </submittedName>
</protein>
<proteinExistence type="predicted"/>
<name>A0A7D9EGT7_PARCT</name>
<gene>
    <name evidence="1" type="ORF">PACLA_8A000354</name>
</gene>